<reference evidence="1 2" key="1">
    <citation type="submission" date="2018-06" db="EMBL/GenBank/DDBJ databases">
        <authorList>
            <consortium name="Pathogen Informatics"/>
            <person name="Doyle S."/>
        </authorList>
    </citation>
    <scope>NUCLEOTIDE SEQUENCE [LARGE SCALE GENOMIC DNA]</scope>
    <source>
        <strain evidence="1 2">NCTC9935</strain>
    </source>
</reference>
<protein>
    <submittedName>
        <fullName evidence="1">Uncharacterized protein</fullName>
    </submittedName>
</protein>
<gene>
    <name evidence="1" type="ORF">NCTC9935_01966</name>
</gene>
<dbReference type="EMBL" id="UAPR01000013">
    <property type="protein sequence ID" value="SPT56429.1"/>
    <property type="molecule type" value="Genomic_DNA"/>
</dbReference>
<keyword evidence="2" id="KW-1185">Reference proteome</keyword>
<sequence>MEKLETLIGNLCTGTFLAQADFQDGHGYSFSSYNTDFFAVWETSGSYRFSWSERHPSARFTMETRSDVMASYMLITELGARRRASLWFPPIVIPGEAPSDQRWKVSKTRWPRVTRYTSTTDPTMSVEATNSLELRRLLFSTQFPDEDYLESYMYPDAYPLLHPYLSSITPYLQHLHDAGVVLPEQPGYYGFSDTLTL</sequence>
<accession>A0A2X0U3U9</accession>
<dbReference type="AlphaFoldDB" id="A0A2X0U3U9"/>
<proteinExistence type="predicted"/>
<name>A0A2X0U3U9_9ACTO</name>
<evidence type="ECO:0000313" key="2">
    <source>
        <dbReference type="Proteomes" id="UP000250192"/>
    </source>
</evidence>
<dbReference type="Proteomes" id="UP000250192">
    <property type="component" value="Unassembled WGS sequence"/>
</dbReference>
<evidence type="ECO:0000313" key="1">
    <source>
        <dbReference type="EMBL" id="SPT56429.1"/>
    </source>
</evidence>
<organism evidence="1 2">
    <name type="scientific">Schaalia odontolytica</name>
    <dbReference type="NCBI Taxonomy" id="1660"/>
    <lineage>
        <taxon>Bacteria</taxon>
        <taxon>Bacillati</taxon>
        <taxon>Actinomycetota</taxon>
        <taxon>Actinomycetes</taxon>
        <taxon>Actinomycetales</taxon>
        <taxon>Actinomycetaceae</taxon>
        <taxon>Schaalia</taxon>
    </lineage>
</organism>